<name>A0ABT6DM58_9BACT</name>
<dbReference type="PRINTS" id="PR01180">
    <property type="entry name" value="ARGDCRBXLASE"/>
</dbReference>
<keyword evidence="8 12" id="KW-0663">Pyridoxal phosphate</keyword>
<organism evidence="16 17">
    <name type="scientific">Bdellovibrio svalbardensis</name>
    <dbReference type="NCBI Taxonomy" id="2972972"/>
    <lineage>
        <taxon>Bacteria</taxon>
        <taxon>Pseudomonadati</taxon>
        <taxon>Bdellovibrionota</taxon>
        <taxon>Bdellovibrionia</taxon>
        <taxon>Bdellovibrionales</taxon>
        <taxon>Pseudobdellovibrionaceae</taxon>
        <taxon>Bdellovibrio</taxon>
    </lineage>
</organism>
<keyword evidence="5 12" id="KW-0479">Metal-binding</keyword>
<dbReference type="PROSITE" id="PS00878">
    <property type="entry name" value="ODR_DC_2_1"/>
    <property type="match status" value="1"/>
</dbReference>
<evidence type="ECO:0000313" key="17">
    <source>
        <dbReference type="Proteomes" id="UP001152321"/>
    </source>
</evidence>
<accession>A0ABT6DM58</accession>
<evidence type="ECO:0000256" key="9">
    <source>
        <dbReference type="ARBA" id="ARBA00023066"/>
    </source>
</evidence>
<dbReference type="InterPro" id="IPR040634">
    <property type="entry name" value="Arg_decarb_HB"/>
</dbReference>
<dbReference type="GO" id="GO:0008792">
    <property type="term" value="F:arginine decarboxylase activity"/>
    <property type="evidence" value="ECO:0007669"/>
    <property type="project" value="UniProtKB-EC"/>
</dbReference>
<gene>
    <name evidence="12 16" type="primary">speA</name>
    <name evidence="16" type="ORF">NWE73_12335</name>
</gene>
<evidence type="ECO:0000256" key="8">
    <source>
        <dbReference type="ARBA" id="ARBA00022898"/>
    </source>
</evidence>
<evidence type="ECO:0000259" key="14">
    <source>
        <dbReference type="Pfam" id="PF17810"/>
    </source>
</evidence>
<evidence type="ECO:0000313" key="16">
    <source>
        <dbReference type="EMBL" id="MDG0817160.1"/>
    </source>
</evidence>
<proteinExistence type="inferred from homology"/>
<dbReference type="HAMAP" id="MF_01417">
    <property type="entry name" value="SpeA"/>
    <property type="match status" value="1"/>
</dbReference>
<dbReference type="InterPro" id="IPR041128">
    <property type="entry name" value="Arg_decarbox_C"/>
</dbReference>
<dbReference type="Pfam" id="PF17810">
    <property type="entry name" value="Arg_decarb_HB"/>
    <property type="match status" value="1"/>
</dbReference>
<protein>
    <recommendedName>
        <fullName evidence="12">Biosynthetic arginine decarboxylase</fullName>
        <shortName evidence="12">ADC</shortName>
        <ecNumber evidence="12">4.1.1.19</ecNumber>
    </recommendedName>
</protein>
<comment type="similarity">
    <text evidence="4 12">Belongs to the Orn/Lys/Arg decarboxylase class-II family. SpeA subfamily.</text>
</comment>
<evidence type="ECO:0000256" key="6">
    <source>
        <dbReference type="ARBA" id="ARBA00022793"/>
    </source>
</evidence>
<keyword evidence="11 12" id="KW-0456">Lyase</keyword>
<evidence type="ECO:0000256" key="7">
    <source>
        <dbReference type="ARBA" id="ARBA00022842"/>
    </source>
</evidence>
<keyword evidence="7 12" id="KW-0460">Magnesium</keyword>
<evidence type="ECO:0000256" key="10">
    <source>
        <dbReference type="ARBA" id="ARBA00023115"/>
    </source>
</evidence>
<evidence type="ECO:0000256" key="4">
    <source>
        <dbReference type="ARBA" id="ARBA00008357"/>
    </source>
</evidence>
<comment type="function">
    <text evidence="3 12">Catalyzes the biosynthesis of agmatine from arginine.</text>
</comment>
<evidence type="ECO:0000259" key="13">
    <source>
        <dbReference type="Pfam" id="PF02784"/>
    </source>
</evidence>
<dbReference type="InterPro" id="IPR022653">
    <property type="entry name" value="De-COase2_pyr-phos_BS"/>
</dbReference>
<dbReference type="CDD" id="cd06830">
    <property type="entry name" value="PLPDE_III_ADC"/>
    <property type="match status" value="1"/>
</dbReference>
<evidence type="ECO:0000256" key="3">
    <source>
        <dbReference type="ARBA" id="ARBA00002257"/>
    </source>
</evidence>
<comment type="cofactor">
    <cofactor evidence="1 12">
        <name>pyridoxal 5'-phosphate</name>
        <dbReference type="ChEBI" id="CHEBI:597326"/>
    </cofactor>
</comment>
<dbReference type="PANTHER" id="PTHR43295:SF9">
    <property type="entry name" value="BIOSYNTHETIC ARGININE DECARBOXYLASE"/>
    <property type="match status" value="1"/>
</dbReference>
<dbReference type="SUPFAM" id="SSF51419">
    <property type="entry name" value="PLP-binding barrel"/>
    <property type="match status" value="1"/>
</dbReference>
<keyword evidence="9 12" id="KW-0745">Spermidine biosynthesis</keyword>
<dbReference type="NCBIfam" id="TIGR01273">
    <property type="entry name" value="speA"/>
    <property type="match status" value="1"/>
</dbReference>
<dbReference type="InterPro" id="IPR002985">
    <property type="entry name" value="Arg_decrbxlase"/>
</dbReference>
<dbReference type="RefSeq" id="WP_277578635.1">
    <property type="nucleotide sequence ID" value="NZ_JANRMI010000003.1"/>
</dbReference>
<dbReference type="PRINTS" id="PR01179">
    <property type="entry name" value="ODADCRBXLASE"/>
</dbReference>
<feature type="domain" description="Orn/DAP/Arg decarboxylase 2 N-terminal" evidence="13">
    <location>
        <begin position="95"/>
        <end position="344"/>
    </location>
</feature>
<dbReference type="Gene3D" id="3.20.20.10">
    <property type="entry name" value="Alanine racemase"/>
    <property type="match status" value="1"/>
</dbReference>
<evidence type="ECO:0000259" key="15">
    <source>
        <dbReference type="Pfam" id="PF17944"/>
    </source>
</evidence>
<feature type="binding site" evidence="12">
    <location>
        <begin position="285"/>
        <end position="295"/>
    </location>
    <ligand>
        <name>substrate</name>
    </ligand>
</feature>
<sequence>MSQTPNWSPEKSAELYGINNWGNGYFRINGSGNVSVTPMGANGPAVDLHELTQDLLDRGIRVPIMIRFPDIIKSRVELLNGCFKKAFADHGYKGNYNGVYPIKVNQQRHLVQEIVKYGKDFQMGLECGSKPELLVVLALMNTENALIICNGFKDAEYIETAILSQKLGRNTIIVVDRKEELKMIVEVAKKFNTRPKIGFRAKLNTQGAGKWVDSSGARSKFGLTATEIVDGVEYLKTEGMLDCLELMHYHIGSQVPAIQSIKSSLKEGARFYTELVKMGAGLKYIDVGGGLGIDYDGSGHSDSSVNYSEQEYANDIVSVLQTLCDEKGIPHPNIVTESGRFLVAHHSVLVFNVMGVNDLHRQEPPRPATKSDPSIMNDMQYIFEKVNKDNINECFNDLEQSKQETLQLFTYGVLSLEQRAWCESMYFTIATKMVKLAKTVPDTEDIVTALSKELCDTYYSNFSLFQSLPDSWAVGQLFPVIPIHRLGEEPVREATLADLTCDSDGVIEKFIDTESGEPKETLRVHQFTEGQQYYLGVFLTGAYQEILGDLHNLFGDTDAVHISLNGIGYTIDHYVPGDTVTEVLSYVQYGRSEMVDNVRQATEESIQKGTITKQEAKLLIKHYEEGLSGYTYLEEAE</sequence>
<dbReference type="PANTHER" id="PTHR43295">
    <property type="entry name" value="ARGININE DECARBOXYLASE"/>
    <property type="match status" value="1"/>
</dbReference>
<feature type="modified residue" description="N6-(pyridoxal phosphate)lysine" evidence="12">
    <location>
        <position position="103"/>
    </location>
</feature>
<reference evidence="16" key="1">
    <citation type="submission" date="2022-08" db="EMBL/GenBank/DDBJ databases">
        <title>Novel Bdellovibrio Species Isolated from Svalbard: Designation Bdellovibrio svalbardensis.</title>
        <authorList>
            <person name="Mitchell R.J."/>
            <person name="Choi S.Y."/>
        </authorList>
    </citation>
    <scope>NUCLEOTIDE SEQUENCE</scope>
    <source>
        <strain evidence="16">PAP01</strain>
    </source>
</reference>
<dbReference type="InterPro" id="IPR029066">
    <property type="entry name" value="PLP-binding_barrel"/>
</dbReference>
<comment type="caution">
    <text evidence="16">The sequence shown here is derived from an EMBL/GenBank/DDBJ whole genome shotgun (WGS) entry which is preliminary data.</text>
</comment>
<comment type="cofactor">
    <cofactor evidence="2 12">
        <name>Mg(2+)</name>
        <dbReference type="ChEBI" id="CHEBI:18420"/>
    </cofactor>
</comment>
<keyword evidence="17" id="KW-1185">Reference proteome</keyword>
<dbReference type="InterPro" id="IPR000183">
    <property type="entry name" value="Orn/DAP/Arg_de-COase"/>
</dbReference>
<feature type="domain" description="Arginine decarboxylase C-terminal helical" evidence="15">
    <location>
        <begin position="580"/>
        <end position="633"/>
    </location>
</feature>
<evidence type="ECO:0000256" key="2">
    <source>
        <dbReference type="ARBA" id="ARBA00001946"/>
    </source>
</evidence>
<dbReference type="Gene3D" id="1.10.287.3440">
    <property type="match status" value="1"/>
</dbReference>
<dbReference type="InterPro" id="IPR022657">
    <property type="entry name" value="De-COase2_CS"/>
</dbReference>
<dbReference type="EMBL" id="JANRMI010000003">
    <property type="protein sequence ID" value="MDG0817160.1"/>
    <property type="molecule type" value="Genomic_DNA"/>
</dbReference>
<dbReference type="NCBIfam" id="NF003763">
    <property type="entry name" value="PRK05354.1"/>
    <property type="match status" value="1"/>
</dbReference>
<dbReference type="Gene3D" id="1.20.58.930">
    <property type="match status" value="1"/>
</dbReference>
<dbReference type="Proteomes" id="UP001152321">
    <property type="component" value="Unassembled WGS sequence"/>
</dbReference>
<evidence type="ECO:0000256" key="5">
    <source>
        <dbReference type="ARBA" id="ARBA00022723"/>
    </source>
</evidence>
<evidence type="ECO:0000256" key="11">
    <source>
        <dbReference type="ARBA" id="ARBA00023239"/>
    </source>
</evidence>
<dbReference type="Pfam" id="PF17944">
    <property type="entry name" value="Arg_decarbox_C"/>
    <property type="match status" value="1"/>
</dbReference>
<evidence type="ECO:0000256" key="1">
    <source>
        <dbReference type="ARBA" id="ARBA00001933"/>
    </source>
</evidence>
<feature type="domain" description="Arginine decarboxylase helical bundle" evidence="14">
    <location>
        <begin position="370"/>
        <end position="441"/>
    </location>
</feature>
<evidence type="ECO:0000256" key="12">
    <source>
        <dbReference type="HAMAP-Rule" id="MF_01417"/>
    </source>
</evidence>
<keyword evidence="6 12" id="KW-0210">Decarboxylase</keyword>
<dbReference type="EC" id="4.1.1.19" evidence="12"/>
<comment type="catalytic activity">
    <reaction evidence="12">
        <text>L-arginine + H(+) = agmatine + CO2</text>
        <dbReference type="Rhea" id="RHEA:17641"/>
        <dbReference type="ChEBI" id="CHEBI:15378"/>
        <dbReference type="ChEBI" id="CHEBI:16526"/>
        <dbReference type="ChEBI" id="CHEBI:32682"/>
        <dbReference type="ChEBI" id="CHEBI:58145"/>
        <dbReference type="EC" id="4.1.1.19"/>
    </reaction>
</comment>
<dbReference type="Gene3D" id="2.40.37.10">
    <property type="entry name" value="Lyase, Ornithine Decarboxylase, Chain A, domain 1"/>
    <property type="match status" value="1"/>
</dbReference>
<keyword evidence="10 12" id="KW-0620">Polyamine biosynthesis</keyword>
<dbReference type="Pfam" id="PF02784">
    <property type="entry name" value="Orn_Arg_deC_N"/>
    <property type="match status" value="1"/>
</dbReference>
<dbReference type="SUPFAM" id="SSF50621">
    <property type="entry name" value="Alanine racemase C-terminal domain-like"/>
    <property type="match status" value="1"/>
</dbReference>
<dbReference type="PROSITE" id="PS00879">
    <property type="entry name" value="ODR_DC_2_2"/>
    <property type="match status" value="1"/>
</dbReference>
<dbReference type="InterPro" id="IPR009006">
    <property type="entry name" value="Ala_racemase/Decarboxylase_C"/>
</dbReference>
<dbReference type="InterPro" id="IPR022644">
    <property type="entry name" value="De-COase2_N"/>
</dbReference>
<dbReference type="PIRSF" id="PIRSF001336">
    <property type="entry name" value="Arg_decrbxlase"/>
    <property type="match status" value="1"/>
</dbReference>
<comment type="pathway">
    <text evidence="12">Amine and polyamine biosynthesis; agmatine biosynthesis; agmatine from L-arginine: step 1/1.</text>
</comment>